<organism evidence="9 10">
    <name type="scientific">Leptospira santarosai str. MOR084</name>
    <dbReference type="NCBI Taxonomy" id="1049984"/>
    <lineage>
        <taxon>Bacteria</taxon>
        <taxon>Pseudomonadati</taxon>
        <taxon>Spirochaetota</taxon>
        <taxon>Spirochaetia</taxon>
        <taxon>Leptospirales</taxon>
        <taxon>Leptospiraceae</taxon>
        <taxon>Leptospira</taxon>
    </lineage>
</organism>
<comment type="caution">
    <text evidence="9">The sequence shown here is derived from an EMBL/GenBank/DDBJ whole genome shotgun (WGS) entry which is preliminary data.</text>
</comment>
<feature type="domain" description="Helicase ATP-binding" evidence="7">
    <location>
        <begin position="24"/>
        <end position="192"/>
    </location>
</feature>
<evidence type="ECO:0000259" key="8">
    <source>
        <dbReference type="PROSITE" id="PS51194"/>
    </source>
</evidence>
<keyword evidence="3 9" id="KW-0347">Helicase</keyword>
<evidence type="ECO:0000256" key="3">
    <source>
        <dbReference type="ARBA" id="ARBA00022806"/>
    </source>
</evidence>
<accession>A0A0E2BD86</accession>
<gene>
    <name evidence="9" type="ORF">LEP1GSC179_2750</name>
</gene>
<dbReference type="InterPro" id="IPR014001">
    <property type="entry name" value="Helicase_ATP-bd"/>
</dbReference>
<dbReference type="GO" id="GO:0005524">
    <property type="term" value="F:ATP binding"/>
    <property type="evidence" value="ECO:0007669"/>
    <property type="project" value="UniProtKB-KW"/>
</dbReference>
<dbReference type="RefSeq" id="WP_004466250.1">
    <property type="nucleotide sequence ID" value="NZ_AHON02000053.1"/>
</dbReference>
<dbReference type="PANTHER" id="PTHR13710">
    <property type="entry name" value="DNA HELICASE RECQ FAMILY MEMBER"/>
    <property type="match status" value="1"/>
</dbReference>
<sequence>MASLSQLKTVFGITTFRSSQEGIISDVLSGRNCLVVMPTGMGKSICYQLPSLALDGLTVVISPLIALMQDQVSKLKRLGIDAGYINSSLSKQERLRCYLDLKEGRYKIVYVSPERFRKKEFIDSLRVRKVSLLAIDEAHCISQWGHDFRPDYTKIAEFRDILGKPTMIALTATATLEIQKDIVFQMGLQESEVRVYNEGICRPNLFLDVRTFVDEPSKSDSILELLKKQKGSTIVYFNLIRNLEKFGEKLDVQKIPHEIYHGRLSPERRKKVQNRFLESEDTILLATNAFGMGVDKPNIRTIIHAELPSSLEGYYQEIGRAGRDGNASDCHVFYNQDDLTVLMDFIEWQNPDVSFIARTYQTMERLGEKLCTIDYEELQSMVVHKNRGDHRLQTVLNLFERYGVTSGELEKNSLKLKSPLPDVLRSSEFLERKKKTNLNRLYQMFLYLKSERCRREFVYKYFDAKWNGCGNCDVCKNR</sequence>
<dbReference type="PROSITE" id="PS51192">
    <property type="entry name" value="HELICASE_ATP_BIND_1"/>
    <property type="match status" value="1"/>
</dbReference>
<dbReference type="PANTHER" id="PTHR13710:SF150">
    <property type="entry name" value="ATP-DEPENDENT DNA HELICASE RECQ"/>
    <property type="match status" value="1"/>
</dbReference>
<dbReference type="Pfam" id="PF00271">
    <property type="entry name" value="Helicase_C"/>
    <property type="match status" value="1"/>
</dbReference>
<dbReference type="GO" id="GO:0005694">
    <property type="term" value="C:chromosome"/>
    <property type="evidence" value="ECO:0007669"/>
    <property type="project" value="TreeGrafter"/>
</dbReference>
<evidence type="ECO:0000256" key="1">
    <source>
        <dbReference type="ARBA" id="ARBA00022741"/>
    </source>
</evidence>
<protein>
    <recommendedName>
        <fullName evidence="5">ATP-dependent DNA helicase RecQ</fullName>
    </recommendedName>
    <alternativeName>
        <fullName evidence="6">DNA 3'-5' helicase RecQ</fullName>
    </alternativeName>
</protein>
<proteinExistence type="predicted"/>
<dbReference type="SUPFAM" id="SSF52540">
    <property type="entry name" value="P-loop containing nucleoside triphosphate hydrolases"/>
    <property type="match status" value="1"/>
</dbReference>
<dbReference type="GO" id="GO:0003676">
    <property type="term" value="F:nucleic acid binding"/>
    <property type="evidence" value="ECO:0007669"/>
    <property type="project" value="InterPro"/>
</dbReference>
<evidence type="ECO:0000259" key="7">
    <source>
        <dbReference type="PROSITE" id="PS51192"/>
    </source>
</evidence>
<dbReference type="FunFam" id="3.40.50.300:FF:002143">
    <property type="entry name" value="ATP-dependent DNA helicase RecQ"/>
    <property type="match status" value="1"/>
</dbReference>
<keyword evidence="1" id="KW-0547">Nucleotide-binding</keyword>
<dbReference type="GO" id="GO:0006310">
    <property type="term" value="P:DNA recombination"/>
    <property type="evidence" value="ECO:0007669"/>
    <property type="project" value="InterPro"/>
</dbReference>
<dbReference type="CDD" id="cd17920">
    <property type="entry name" value="DEXHc_RecQ"/>
    <property type="match status" value="1"/>
</dbReference>
<evidence type="ECO:0000256" key="4">
    <source>
        <dbReference type="ARBA" id="ARBA00022840"/>
    </source>
</evidence>
<keyword evidence="10" id="KW-1185">Reference proteome</keyword>
<keyword evidence="2" id="KW-0378">Hydrolase</keyword>
<dbReference type="AlphaFoldDB" id="A0A0E2BD86"/>
<dbReference type="EMBL" id="AHON02000053">
    <property type="protein sequence ID" value="EKO33249.1"/>
    <property type="molecule type" value="Genomic_DNA"/>
</dbReference>
<dbReference type="Gene3D" id="3.40.50.300">
    <property type="entry name" value="P-loop containing nucleotide triphosphate hydrolases"/>
    <property type="match status" value="2"/>
</dbReference>
<evidence type="ECO:0000313" key="9">
    <source>
        <dbReference type="EMBL" id="EKO33249.1"/>
    </source>
</evidence>
<dbReference type="Proteomes" id="UP000006329">
    <property type="component" value="Unassembled WGS sequence"/>
</dbReference>
<dbReference type="Pfam" id="PF16124">
    <property type="entry name" value="RecQ_Zn_bind"/>
    <property type="match status" value="1"/>
</dbReference>
<dbReference type="GO" id="GO:0005737">
    <property type="term" value="C:cytoplasm"/>
    <property type="evidence" value="ECO:0007669"/>
    <property type="project" value="TreeGrafter"/>
</dbReference>
<feature type="domain" description="Helicase C-terminal" evidence="8">
    <location>
        <begin position="218"/>
        <end position="367"/>
    </location>
</feature>
<name>A0A0E2BD86_9LEPT</name>
<evidence type="ECO:0000313" key="10">
    <source>
        <dbReference type="Proteomes" id="UP000006329"/>
    </source>
</evidence>
<dbReference type="InterPro" id="IPR027417">
    <property type="entry name" value="P-loop_NTPase"/>
</dbReference>
<dbReference type="InterPro" id="IPR001650">
    <property type="entry name" value="Helicase_C-like"/>
</dbReference>
<dbReference type="Pfam" id="PF00270">
    <property type="entry name" value="DEAD"/>
    <property type="match status" value="1"/>
</dbReference>
<dbReference type="InterPro" id="IPR011545">
    <property type="entry name" value="DEAD/DEAH_box_helicase_dom"/>
</dbReference>
<evidence type="ECO:0000256" key="5">
    <source>
        <dbReference type="ARBA" id="ARBA00044535"/>
    </source>
</evidence>
<dbReference type="GO" id="GO:0016787">
    <property type="term" value="F:hydrolase activity"/>
    <property type="evidence" value="ECO:0007669"/>
    <property type="project" value="UniProtKB-KW"/>
</dbReference>
<dbReference type="FunFam" id="3.40.50.300:FF:001363">
    <property type="entry name" value="ATP-dependent DNA helicase RecQ"/>
    <property type="match status" value="1"/>
</dbReference>
<dbReference type="InterPro" id="IPR032284">
    <property type="entry name" value="RecQ_Zn-bd"/>
</dbReference>
<evidence type="ECO:0000256" key="2">
    <source>
        <dbReference type="ARBA" id="ARBA00022801"/>
    </source>
</evidence>
<dbReference type="NCBIfam" id="TIGR00614">
    <property type="entry name" value="recQ_fam"/>
    <property type="match status" value="1"/>
</dbReference>
<dbReference type="PROSITE" id="PS51194">
    <property type="entry name" value="HELICASE_CTER"/>
    <property type="match status" value="1"/>
</dbReference>
<dbReference type="SMART" id="SM00490">
    <property type="entry name" value="HELICc"/>
    <property type="match status" value="1"/>
</dbReference>
<dbReference type="SMART" id="SM00487">
    <property type="entry name" value="DEXDc"/>
    <property type="match status" value="1"/>
</dbReference>
<dbReference type="GO" id="GO:0006281">
    <property type="term" value="P:DNA repair"/>
    <property type="evidence" value="ECO:0007669"/>
    <property type="project" value="TreeGrafter"/>
</dbReference>
<keyword evidence="4" id="KW-0067">ATP-binding</keyword>
<evidence type="ECO:0000256" key="6">
    <source>
        <dbReference type="ARBA" id="ARBA00044550"/>
    </source>
</evidence>
<dbReference type="GO" id="GO:0043138">
    <property type="term" value="F:3'-5' DNA helicase activity"/>
    <property type="evidence" value="ECO:0007669"/>
    <property type="project" value="TreeGrafter"/>
</dbReference>
<dbReference type="InterPro" id="IPR004589">
    <property type="entry name" value="DNA_helicase_ATP-dep_RecQ"/>
</dbReference>
<dbReference type="GO" id="GO:0009378">
    <property type="term" value="F:four-way junction helicase activity"/>
    <property type="evidence" value="ECO:0007669"/>
    <property type="project" value="TreeGrafter"/>
</dbReference>
<reference evidence="9" key="1">
    <citation type="submission" date="2012-10" db="EMBL/GenBank/DDBJ databases">
        <authorList>
            <person name="Harkins D.M."/>
            <person name="Durkin A.S."/>
            <person name="Brinkac L.M."/>
            <person name="Haft D.H."/>
            <person name="Selengut J.D."/>
            <person name="Sanka R."/>
            <person name="DePew J."/>
            <person name="Purushe J."/>
            <person name="Matthias M.A."/>
            <person name="Vinetz J.M."/>
            <person name="Sutton G.G."/>
            <person name="Nierman W.C."/>
            <person name="Fouts D.E."/>
        </authorList>
    </citation>
    <scope>NUCLEOTIDE SEQUENCE [LARGE SCALE GENOMIC DNA]</scope>
    <source>
        <strain evidence="9">MOR084</strain>
    </source>
</reference>